<comment type="caution">
    <text evidence="3">The sequence shown here is derived from an EMBL/GenBank/DDBJ whole genome shotgun (WGS) entry which is preliminary data.</text>
</comment>
<evidence type="ECO:0000256" key="1">
    <source>
        <dbReference type="ARBA" id="ARBA00038101"/>
    </source>
</evidence>
<dbReference type="PRINTS" id="PR00109">
    <property type="entry name" value="TYRKINASE"/>
</dbReference>
<organism evidence="3 4">
    <name type="scientific">Actinomortierella ambigua</name>
    <dbReference type="NCBI Taxonomy" id="1343610"/>
    <lineage>
        <taxon>Eukaryota</taxon>
        <taxon>Fungi</taxon>
        <taxon>Fungi incertae sedis</taxon>
        <taxon>Mucoromycota</taxon>
        <taxon>Mortierellomycotina</taxon>
        <taxon>Mortierellomycetes</taxon>
        <taxon>Mortierellales</taxon>
        <taxon>Mortierellaceae</taxon>
        <taxon>Actinomortierella</taxon>
    </lineage>
</organism>
<dbReference type="Pfam" id="PF08238">
    <property type="entry name" value="Sel1"/>
    <property type="match status" value="8"/>
</dbReference>
<dbReference type="SUPFAM" id="SSF81901">
    <property type="entry name" value="HCP-like"/>
    <property type="match status" value="2"/>
</dbReference>
<dbReference type="EMBL" id="JAAAJB010000049">
    <property type="protein sequence ID" value="KAG0268483.1"/>
    <property type="molecule type" value="Genomic_DNA"/>
</dbReference>
<dbReference type="Proteomes" id="UP000807716">
    <property type="component" value="Unassembled WGS sequence"/>
</dbReference>
<dbReference type="AlphaFoldDB" id="A0A9P6UBZ4"/>
<dbReference type="PANTHER" id="PTHR11102:SF160">
    <property type="entry name" value="ERAD-ASSOCIATED E3 UBIQUITIN-PROTEIN LIGASE COMPONENT HRD3"/>
    <property type="match status" value="1"/>
</dbReference>
<accession>A0A9P6UBZ4</accession>
<dbReference type="SMART" id="SM00671">
    <property type="entry name" value="SEL1"/>
    <property type="match status" value="8"/>
</dbReference>
<proteinExistence type="inferred from homology"/>
<reference evidence="3" key="1">
    <citation type="journal article" date="2020" name="Fungal Divers.">
        <title>Resolving the Mortierellaceae phylogeny through synthesis of multi-gene phylogenetics and phylogenomics.</title>
        <authorList>
            <person name="Vandepol N."/>
            <person name="Liber J."/>
            <person name="Desiro A."/>
            <person name="Na H."/>
            <person name="Kennedy M."/>
            <person name="Barry K."/>
            <person name="Grigoriev I.V."/>
            <person name="Miller A.N."/>
            <person name="O'Donnell K."/>
            <person name="Stajich J.E."/>
            <person name="Bonito G."/>
        </authorList>
    </citation>
    <scope>NUCLEOTIDE SEQUENCE</scope>
    <source>
        <strain evidence="3">BC1065</strain>
    </source>
</reference>
<dbReference type="SUPFAM" id="SSF56112">
    <property type="entry name" value="Protein kinase-like (PK-like)"/>
    <property type="match status" value="1"/>
</dbReference>
<dbReference type="InterPro" id="IPR011009">
    <property type="entry name" value="Kinase-like_dom_sf"/>
</dbReference>
<comment type="similarity">
    <text evidence="1">Belongs to the sel-1 family.</text>
</comment>
<dbReference type="Gene3D" id="1.25.40.10">
    <property type="entry name" value="Tetratricopeptide repeat domain"/>
    <property type="match status" value="2"/>
</dbReference>
<dbReference type="InterPro" id="IPR001245">
    <property type="entry name" value="Ser-Thr/Tyr_kinase_cat_dom"/>
</dbReference>
<protein>
    <recommendedName>
        <fullName evidence="2">Protein kinase domain-containing protein</fullName>
    </recommendedName>
</protein>
<evidence type="ECO:0000313" key="3">
    <source>
        <dbReference type="EMBL" id="KAG0268483.1"/>
    </source>
</evidence>
<keyword evidence="4" id="KW-1185">Reference proteome</keyword>
<gene>
    <name evidence="3" type="ORF">DFQ27_006548</name>
</gene>
<dbReference type="GO" id="GO:0005524">
    <property type="term" value="F:ATP binding"/>
    <property type="evidence" value="ECO:0007669"/>
    <property type="project" value="InterPro"/>
</dbReference>
<sequence>MHGILSPSSLAVTGPTSLGDHGSVLKARFKVTLRVYNVTEVEEAINSDIEHEIQALFDLHHNHILRFYEKTYYGGQLAIVTEDAEGGSLKRAIRLRRLDWGDKSRIANQIAQGLAYLHLREIIYRDLKSASVLLTKDGMTVKLCDFGMPTIKDMVASKSPRYHDARAVRWMAPELLKISRPRYSSKSDIFAFGVLMWEMAANCTVPFKSQSDDKSIIEWVKVGGRETLPLDTPLNYQFWVEQCWDHDADKRPCATDIDILVLENNYGSNDGESFPPSNHSRITESCVLRLDIGTPAPLRTMHSSTGGLFHIDAPPSTRPTLASQSSTVLPSNGLATLMGVAERGDLDAQMEVASRFRDGSSGANKNDQLAFKWYRRAADQGNADAQYQLGELLNLGRVAGRSHIGAIPWYFKAANQGHASAQTALGWAYQYGRGVKVNEIESDYWYLKAAMQGHTKAHRILAGQNRRRVESISRCRLAAEQGSKNDQFSLGLMHMHGRGMEQDNLKAVQWFHKAAEQGHIDAQFNLGMMLKEGGQGIEENDEEAAAWLQKSATRGQSQSQYHLATMYEYGRGVEQNDRDAVIWYRKAADQGVSAAQFCLATMYKSGRGVVQSYQDAAIYYRKAAEQGVADAQFRLAEALERGCGVQENQVEALFWYKTAAGQGHLLAELNLDWLIFKLDGKVPPTAM</sequence>
<dbReference type="OrthoDB" id="2425131at2759"/>
<dbReference type="InterPro" id="IPR006597">
    <property type="entry name" value="Sel1-like"/>
</dbReference>
<dbReference type="Gene3D" id="1.10.510.10">
    <property type="entry name" value="Transferase(Phosphotransferase) domain 1"/>
    <property type="match status" value="1"/>
</dbReference>
<evidence type="ECO:0000313" key="4">
    <source>
        <dbReference type="Proteomes" id="UP000807716"/>
    </source>
</evidence>
<dbReference type="GO" id="GO:0004672">
    <property type="term" value="F:protein kinase activity"/>
    <property type="evidence" value="ECO:0007669"/>
    <property type="project" value="InterPro"/>
</dbReference>
<dbReference type="InterPro" id="IPR050767">
    <property type="entry name" value="Sel1_AlgK"/>
</dbReference>
<dbReference type="PROSITE" id="PS50011">
    <property type="entry name" value="PROTEIN_KINASE_DOM"/>
    <property type="match status" value="1"/>
</dbReference>
<name>A0A9P6UBZ4_9FUNG</name>
<evidence type="ECO:0000259" key="2">
    <source>
        <dbReference type="PROSITE" id="PS50011"/>
    </source>
</evidence>
<dbReference type="PANTHER" id="PTHR11102">
    <property type="entry name" value="SEL-1-LIKE PROTEIN"/>
    <property type="match status" value="1"/>
</dbReference>
<dbReference type="InterPro" id="IPR000719">
    <property type="entry name" value="Prot_kinase_dom"/>
</dbReference>
<feature type="domain" description="Protein kinase" evidence="2">
    <location>
        <begin position="10"/>
        <end position="261"/>
    </location>
</feature>
<dbReference type="InterPro" id="IPR011990">
    <property type="entry name" value="TPR-like_helical_dom_sf"/>
</dbReference>
<dbReference type="Pfam" id="PF07714">
    <property type="entry name" value="PK_Tyr_Ser-Thr"/>
    <property type="match status" value="1"/>
</dbReference>